<comment type="caution">
    <text evidence="4">The sequence shown here is derived from an EMBL/GenBank/DDBJ whole genome shotgun (WGS) entry which is preliminary data.</text>
</comment>
<evidence type="ECO:0000313" key="4">
    <source>
        <dbReference type="EMBL" id="MBZ6149604.1"/>
    </source>
</evidence>
<dbReference type="Gene3D" id="3.40.50.720">
    <property type="entry name" value="NAD(P)-binding Rossmann-like Domain"/>
    <property type="match status" value="1"/>
</dbReference>
<organism evidence="4 5">
    <name type="scientific">Streptomyces olivaceus</name>
    <dbReference type="NCBI Taxonomy" id="47716"/>
    <lineage>
        <taxon>Bacteria</taxon>
        <taxon>Bacillati</taxon>
        <taxon>Actinomycetota</taxon>
        <taxon>Actinomycetes</taxon>
        <taxon>Kitasatosporales</taxon>
        <taxon>Streptomycetaceae</taxon>
        <taxon>Streptomyces</taxon>
    </lineage>
</organism>
<dbReference type="CDD" id="cd05233">
    <property type="entry name" value="SDR_c"/>
    <property type="match status" value="1"/>
</dbReference>
<sequence length="302" mass="30356">MGQVCARRGAGAWYSLCLYAVGGRPDAGAMTSDSNDTNNAKTSSDATGDAGVGLLGGKVVFITGASRGIGEAAARLFAAEGASVVLAARSTDALDRVVREIRADGGVADAVALDLADPASIRAAVGRVGELHGRLDGAFNNGAAVQQPGPVGSTSDEDIDRQFTVNFRAHWTAMNAEVALMRRGGGGAIVNTSSIGSRRANPALPAYGAMKRALNSLTETAAVDLGPAGVRVNGIAPGGTATRMIDEWEAATPGIVEGITASVPLGRMAAPREVAEAAAWLLSDRASYVTGAILPVDGGAGA</sequence>
<comment type="similarity">
    <text evidence="1">Belongs to the short-chain dehydrogenases/reductases (SDR) family.</text>
</comment>
<evidence type="ECO:0000256" key="1">
    <source>
        <dbReference type="ARBA" id="ARBA00006484"/>
    </source>
</evidence>
<reference evidence="4 5" key="1">
    <citation type="submission" date="2021-06" db="EMBL/GenBank/DDBJ databases">
        <title>Ecological speciation of a Streptomyces species isolated from different habitats and geographic origins.</title>
        <authorList>
            <person name="Wang J."/>
        </authorList>
    </citation>
    <scope>NUCLEOTIDE SEQUENCE [LARGE SCALE GENOMIC DNA]</scope>
    <source>
        <strain evidence="4 5">FXJ8.012</strain>
    </source>
</reference>
<dbReference type="Proteomes" id="UP000758701">
    <property type="component" value="Unassembled WGS sequence"/>
</dbReference>
<evidence type="ECO:0000259" key="3">
    <source>
        <dbReference type="SMART" id="SM00822"/>
    </source>
</evidence>
<proteinExistence type="inferred from homology"/>
<evidence type="ECO:0000313" key="5">
    <source>
        <dbReference type="Proteomes" id="UP000758701"/>
    </source>
</evidence>
<keyword evidence="5" id="KW-1185">Reference proteome</keyword>
<dbReference type="EMBL" id="JAHSTP010000001">
    <property type="protein sequence ID" value="MBZ6149604.1"/>
    <property type="molecule type" value="Genomic_DNA"/>
</dbReference>
<name>A0ABS7VV81_STROV</name>
<dbReference type="Pfam" id="PF13561">
    <property type="entry name" value="adh_short_C2"/>
    <property type="match status" value="1"/>
</dbReference>
<dbReference type="InterPro" id="IPR002347">
    <property type="entry name" value="SDR_fam"/>
</dbReference>
<dbReference type="SMART" id="SM00822">
    <property type="entry name" value="PKS_KR"/>
    <property type="match status" value="1"/>
</dbReference>
<keyword evidence="2" id="KW-0560">Oxidoreductase</keyword>
<dbReference type="InterPro" id="IPR057326">
    <property type="entry name" value="KR_dom"/>
</dbReference>
<accession>A0ABS7VV81</accession>
<evidence type="ECO:0000256" key="2">
    <source>
        <dbReference type="ARBA" id="ARBA00023002"/>
    </source>
</evidence>
<dbReference type="PANTHER" id="PTHR43639">
    <property type="entry name" value="OXIDOREDUCTASE, SHORT-CHAIN DEHYDROGENASE/REDUCTASE FAMILY (AFU_ORTHOLOGUE AFUA_5G02870)"/>
    <property type="match status" value="1"/>
</dbReference>
<dbReference type="InterPro" id="IPR036291">
    <property type="entry name" value="NAD(P)-bd_dom_sf"/>
</dbReference>
<protein>
    <submittedName>
        <fullName evidence="4">SDR family oxidoreductase</fullName>
    </submittedName>
</protein>
<dbReference type="SUPFAM" id="SSF51735">
    <property type="entry name" value="NAD(P)-binding Rossmann-fold domains"/>
    <property type="match status" value="1"/>
</dbReference>
<feature type="domain" description="Ketoreductase" evidence="3">
    <location>
        <begin position="58"/>
        <end position="238"/>
    </location>
</feature>
<gene>
    <name evidence="4" type="ORF">KVH32_00265</name>
</gene>
<dbReference type="PRINTS" id="PR00081">
    <property type="entry name" value="GDHRDH"/>
</dbReference>
<dbReference type="PANTHER" id="PTHR43639:SF1">
    <property type="entry name" value="SHORT-CHAIN DEHYDROGENASE_REDUCTASE FAMILY PROTEIN"/>
    <property type="match status" value="1"/>
</dbReference>